<name>A0ABQ6ZFN2_9GAMM</name>
<feature type="signal peptide" evidence="1">
    <location>
        <begin position="1"/>
        <end position="21"/>
    </location>
</feature>
<dbReference type="RefSeq" id="WP_162338202.1">
    <property type="nucleotide sequence ID" value="NZ_JBHSRQ010000016.1"/>
</dbReference>
<sequence length="168" mass="18776">MPRLRTTLFLSCLLLAAPVVAQERVIPTENVRLDYAQVLGVEPVYQTLRATRTEQRCDEVPASKAEAPAQGAKEEGRWSRMVSSVRGWFGGDEEPAQTPPVTLPAVKVNCRIVPIEREFQRPIAYDVDYIYKGVKYRSRLAEDPGNRLRIRISVVPYVAPVQPTASGP</sequence>
<keyword evidence="1" id="KW-0732">Signal</keyword>
<evidence type="ECO:0000313" key="3">
    <source>
        <dbReference type="Proteomes" id="UP000781710"/>
    </source>
</evidence>
<dbReference type="EMBL" id="PDWW01000018">
    <property type="protein sequence ID" value="KAF1724319.1"/>
    <property type="molecule type" value="Genomic_DNA"/>
</dbReference>
<organism evidence="2 3">
    <name type="scientific">Pseudoxanthomonas japonensis</name>
    <dbReference type="NCBI Taxonomy" id="69284"/>
    <lineage>
        <taxon>Bacteria</taxon>
        <taxon>Pseudomonadati</taxon>
        <taxon>Pseudomonadota</taxon>
        <taxon>Gammaproteobacteria</taxon>
        <taxon>Lysobacterales</taxon>
        <taxon>Lysobacteraceae</taxon>
        <taxon>Pseudoxanthomonas</taxon>
    </lineage>
</organism>
<evidence type="ECO:0000313" key="2">
    <source>
        <dbReference type="EMBL" id="KAF1724319.1"/>
    </source>
</evidence>
<feature type="chain" id="PRO_5045477217" evidence="1">
    <location>
        <begin position="22"/>
        <end position="168"/>
    </location>
</feature>
<comment type="caution">
    <text evidence="2">The sequence shown here is derived from an EMBL/GenBank/DDBJ whole genome shotgun (WGS) entry which is preliminary data.</text>
</comment>
<dbReference type="Proteomes" id="UP000781710">
    <property type="component" value="Unassembled WGS sequence"/>
</dbReference>
<reference evidence="2 3" key="1">
    <citation type="submission" date="2017-10" db="EMBL/GenBank/DDBJ databases">
        <title>Whole genome sequencing of members of genus Pseudoxanthomonas.</title>
        <authorList>
            <person name="Kumar S."/>
            <person name="Bansal K."/>
            <person name="Kaur A."/>
            <person name="Patil P."/>
            <person name="Sharma S."/>
            <person name="Patil P.B."/>
        </authorList>
    </citation>
    <scope>NUCLEOTIDE SEQUENCE [LARGE SCALE GENOMIC DNA]</scope>
    <source>
        <strain evidence="2 3">DSM 17109</strain>
    </source>
</reference>
<keyword evidence="3" id="KW-1185">Reference proteome</keyword>
<gene>
    <name evidence="2" type="ORF">CSC78_12550</name>
</gene>
<protein>
    <submittedName>
        <fullName evidence="2">Uncharacterized protein</fullName>
    </submittedName>
</protein>
<evidence type="ECO:0000256" key="1">
    <source>
        <dbReference type="SAM" id="SignalP"/>
    </source>
</evidence>
<proteinExistence type="predicted"/>
<accession>A0ABQ6ZFN2</accession>